<dbReference type="AlphaFoldDB" id="A0A537LS11"/>
<reference evidence="2 3" key="1">
    <citation type="journal article" date="2019" name="Nat. Microbiol.">
        <title>Mediterranean grassland soil C-N compound turnover is dependent on rainfall and depth, and is mediated by genomically divergent microorganisms.</title>
        <authorList>
            <person name="Diamond S."/>
            <person name="Andeer P.F."/>
            <person name="Li Z."/>
            <person name="Crits-Christoph A."/>
            <person name="Burstein D."/>
            <person name="Anantharaman K."/>
            <person name="Lane K.R."/>
            <person name="Thomas B.C."/>
            <person name="Pan C."/>
            <person name="Northen T.R."/>
            <person name="Banfield J.F."/>
        </authorList>
    </citation>
    <scope>NUCLEOTIDE SEQUENCE [LARGE SCALE GENOMIC DNA]</scope>
    <source>
        <strain evidence="2">NP_5</strain>
    </source>
</reference>
<dbReference type="EMBL" id="VBAM01000275">
    <property type="protein sequence ID" value="TMJ10804.1"/>
    <property type="molecule type" value="Genomic_DNA"/>
</dbReference>
<gene>
    <name evidence="2" type="ORF">E6H02_07605</name>
</gene>
<evidence type="ECO:0000256" key="1">
    <source>
        <dbReference type="SAM" id="SignalP"/>
    </source>
</evidence>
<comment type="caution">
    <text evidence="2">The sequence shown here is derived from an EMBL/GenBank/DDBJ whole genome shotgun (WGS) entry which is preliminary data.</text>
</comment>
<feature type="chain" id="PRO_5021885119" evidence="1">
    <location>
        <begin position="21"/>
        <end position="78"/>
    </location>
</feature>
<name>A0A537LS11_9BACT</name>
<proteinExistence type="predicted"/>
<accession>A0A537LS11</accession>
<evidence type="ECO:0000313" key="2">
    <source>
        <dbReference type="EMBL" id="TMJ10804.1"/>
    </source>
</evidence>
<sequence length="78" mass="8715">MNRFRSAVTLMLLVVAGALALFSAARPPQPAQAQAFSGQWLVEFPDDRKSYACAVYQYPQGFKTRLVCRPLQPGQKKK</sequence>
<keyword evidence="1" id="KW-0732">Signal</keyword>
<evidence type="ECO:0000313" key="3">
    <source>
        <dbReference type="Proteomes" id="UP000320393"/>
    </source>
</evidence>
<dbReference type="Proteomes" id="UP000320393">
    <property type="component" value="Unassembled WGS sequence"/>
</dbReference>
<protein>
    <submittedName>
        <fullName evidence="2">Uncharacterized protein</fullName>
    </submittedName>
</protein>
<feature type="signal peptide" evidence="1">
    <location>
        <begin position="1"/>
        <end position="20"/>
    </location>
</feature>
<organism evidence="2 3">
    <name type="scientific">Candidatus Segetimicrobium genomatis</name>
    <dbReference type="NCBI Taxonomy" id="2569760"/>
    <lineage>
        <taxon>Bacteria</taxon>
        <taxon>Bacillati</taxon>
        <taxon>Candidatus Sysuimicrobiota</taxon>
        <taxon>Candidatus Sysuimicrobiia</taxon>
        <taxon>Candidatus Sysuimicrobiales</taxon>
        <taxon>Candidatus Segetimicrobiaceae</taxon>
        <taxon>Candidatus Segetimicrobium</taxon>
    </lineage>
</organism>